<dbReference type="OrthoDB" id="9794671at2"/>
<keyword evidence="1 2" id="KW-0732">Signal</keyword>
<feature type="domain" description="Copper amine oxidase-like N-terminal" evidence="4">
    <location>
        <begin position="36"/>
        <end position="143"/>
    </location>
</feature>
<dbReference type="SUPFAM" id="SSF51445">
    <property type="entry name" value="(Trans)glycosidases"/>
    <property type="match status" value="1"/>
</dbReference>
<dbReference type="EMBL" id="LVJI01000015">
    <property type="protein sequence ID" value="OAB46415.1"/>
    <property type="molecule type" value="Genomic_DNA"/>
</dbReference>
<evidence type="ECO:0000256" key="2">
    <source>
        <dbReference type="SAM" id="SignalP"/>
    </source>
</evidence>
<organism evidence="5 6">
    <name type="scientific">Paenibacillus antarcticus</name>
    <dbReference type="NCBI Taxonomy" id="253703"/>
    <lineage>
        <taxon>Bacteria</taxon>
        <taxon>Bacillati</taxon>
        <taxon>Bacillota</taxon>
        <taxon>Bacilli</taxon>
        <taxon>Bacillales</taxon>
        <taxon>Paenibacillaceae</taxon>
        <taxon>Paenibacillus</taxon>
    </lineage>
</organism>
<sequence length="526" mass="58641">MKFNRWIIMALIVIIMLPLTSFSAQAHSSKSIKILLDGVELTSDTPPYVLPKLNVTLVPLRVISEGLGASVAWSQSTKTVTIESDTAYIKLVNGKKTAEVNGSVVTLDASVQSRNNRTMVPLRFVGESLGLQVNWNQLEQSVTLISSATLPDNGGNNETDLSSLRGAWVSSVYNLDWPSAASYGKVEKQKEEYVTMLDRLQAIGLNTVFVQVRPVGDALYPSTLVPWSKVLTGTQGVNPGYDPLQYMIDETHARGMEFHAWFNPFRANTDAVTSKLASNHVAIEHPEWIVNAKGQLIINPGIPEARAHVIDVIMEVVSNYNIDGVHLDDYFYPTGVTFNDDSTFRTYNPTQIASKDNWRRDNLNQFIAQLDQSIHAVKPQISFGVSPFGVWRNKNVDITGSDTKASITAYDNYYADIRTWIKNGWVDYVAPQIYWSLSRPEVKYDTLVNWWANEVKGTDVNLYIGQAPYKLGTTEIGWQSAQEIINQLKFNASKPDVGGSVFFSAKDLLKNPLGLIPELTSYYSRN</sequence>
<evidence type="ECO:0000259" key="4">
    <source>
        <dbReference type="Pfam" id="PF07833"/>
    </source>
</evidence>
<evidence type="ECO:0000256" key="1">
    <source>
        <dbReference type="ARBA" id="ARBA00022729"/>
    </source>
</evidence>
<dbReference type="Gene3D" id="3.30.457.10">
    <property type="entry name" value="Copper amine oxidase-like, N-terminal domain"/>
    <property type="match status" value="1"/>
</dbReference>
<dbReference type="Pfam" id="PF02638">
    <property type="entry name" value="GHL10"/>
    <property type="match status" value="1"/>
</dbReference>
<accession>A0A168P5U5</accession>
<dbReference type="InterPro" id="IPR052177">
    <property type="entry name" value="Divisome_Glycosyl_Hydrolase"/>
</dbReference>
<dbReference type="InterPro" id="IPR012854">
    <property type="entry name" value="Cu_amine_oxidase-like_N"/>
</dbReference>
<dbReference type="PANTHER" id="PTHR43405">
    <property type="entry name" value="GLYCOSYL HYDROLASE DIGH"/>
    <property type="match status" value="1"/>
</dbReference>
<dbReference type="Proteomes" id="UP000077355">
    <property type="component" value="Unassembled WGS sequence"/>
</dbReference>
<feature type="chain" id="PRO_5007899583" description="Glycosyl hydrolase-like 10 domain-containing protein" evidence="2">
    <location>
        <begin position="27"/>
        <end position="526"/>
    </location>
</feature>
<reference evidence="5 6" key="1">
    <citation type="submission" date="2016-03" db="EMBL/GenBank/DDBJ databases">
        <title>Draft genome sequence of Paenibacillus antarcticus CECT 5836.</title>
        <authorList>
            <person name="Shin S.-K."/>
            <person name="Yi H."/>
        </authorList>
    </citation>
    <scope>NUCLEOTIDE SEQUENCE [LARGE SCALE GENOMIC DNA]</scope>
    <source>
        <strain evidence="5 6">CECT 5836</strain>
    </source>
</reference>
<protein>
    <recommendedName>
        <fullName evidence="7">Glycosyl hydrolase-like 10 domain-containing protein</fullName>
    </recommendedName>
</protein>
<evidence type="ECO:0008006" key="7">
    <source>
        <dbReference type="Google" id="ProtNLM"/>
    </source>
</evidence>
<evidence type="ECO:0000259" key="3">
    <source>
        <dbReference type="Pfam" id="PF02638"/>
    </source>
</evidence>
<dbReference type="SUPFAM" id="SSF55383">
    <property type="entry name" value="Copper amine oxidase, domain N"/>
    <property type="match status" value="1"/>
</dbReference>
<dbReference type="PANTHER" id="PTHR43405:SF1">
    <property type="entry name" value="GLYCOSYL HYDROLASE DIGH"/>
    <property type="match status" value="1"/>
</dbReference>
<gene>
    <name evidence="5" type="ORF">PBAT_10325</name>
</gene>
<name>A0A168P5U5_9BACL</name>
<dbReference type="Pfam" id="PF07833">
    <property type="entry name" value="Cu_amine_oxidN1"/>
    <property type="match status" value="1"/>
</dbReference>
<comment type="caution">
    <text evidence="5">The sequence shown here is derived from an EMBL/GenBank/DDBJ whole genome shotgun (WGS) entry which is preliminary data.</text>
</comment>
<feature type="domain" description="Glycosyl hydrolase-like 10" evidence="3">
    <location>
        <begin position="164"/>
        <end position="473"/>
    </location>
</feature>
<evidence type="ECO:0000313" key="6">
    <source>
        <dbReference type="Proteomes" id="UP000077355"/>
    </source>
</evidence>
<dbReference type="InterPro" id="IPR003790">
    <property type="entry name" value="GHL10"/>
</dbReference>
<dbReference type="AlphaFoldDB" id="A0A168P5U5"/>
<keyword evidence="6" id="KW-1185">Reference proteome</keyword>
<dbReference type="RefSeq" id="WP_068649216.1">
    <property type="nucleotide sequence ID" value="NZ_CP043611.1"/>
</dbReference>
<proteinExistence type="predicted"/>
<dbReference type="Gene3D" id="3.20.20.80">
    <property type="entry name" value="Glycosidases"/>
    <property type="match status" value="1"/>
</dbReference>
<evidence type="ECO:0000313" key="5">
    <source>
        <dbReference type="EMBL" id="OAB46415.1"/>
    </source>
</evidence>
<feature type="signal peptide" evidence="2">
    <location>
        <begin position="1"/>
        <end position="26"/>
    </location>
</feature>
<dbReference type="InterPro" id="IPR036582">
    <property type="entry name" value="Mao_N_sf"/>
</dbReference>
<dbReference type="InterPro" id="IPR017853">
    <property type="entry name" value="GH"/>
</dbReference>